<dbReference type="GO" id="GO:0009055">
    <property type="term" value="F:electron transfer activity"/>
    <property type="evidence" value="ECO:0007669"/>
    <property type="project" value="TreeGrafter"/>
</dbReference>
<dbReference type="PANTHER" id="PTHR23426:SF65">
    <property type="entry name" value="FERREDOXIN-2, MITOCHONDRIAL"/>
    <property type="match status" value="1"/>
</dbReference>
<gene>
    <name evidence="8" type="ORF">EDD72_102174</name>
</gene>
<evidence type="ECO:0000313" key="8">
    <source>
        <dbReference type="EMBL" id="TCS84131.1"/>
    </source>
</evidence>
<comment type="cofactor">
    <cofactor evidence="6">
        <name>[2Fe-2S] cluster</name>
        <dbReference type="ChEBI" id="CHEBI:190135"/>
    </cofactor>
</comment>
<dbReference type="InterPro" id="IPR036010">
    <property type="entry name" value="2Fe-2S_ferredoxin-like_sf"/>
</dbReference>
<keyword evidence="3" id="KW-0479">Metal-binding</keyword>
<comment type="caution">
    <text evidence="8">The sequence shown here is derived from an EMBL/GenBank/DDBJ whole genome shotgun (WGS) entry which is preliminary data.</text>
</comment>
<reference evidence="8 9" key="1">
    <citation type="submission" date="2019-03" db="EMBL/GenBank/DDBJ databases">
        <title>Genomic Encyclopedia of Type Strains, Phase IV (KMG-IV): sequencing the most valuable type-strain genomes for metagenomic binning, comparative biology and taxonomic classification.</title>
        <authorList>
            <person name="Goeker M."/>
        </authorList>
    </citation>
    <scope>NUCLEOTIDE SEQUENCE [LARGE SCALE GENOMIC DNA]</scope>
    <source>
        <strain evidence="8 9">DSM 23802</strain>
    </source>
</reference>
<feature type="domain" description="2Fe-2S ferredoxin-type" evidence="7">
    <location>
        <begin position="3"/>
        <end position="96"/>
    </location>
</feature>
<dbReference type="SUPFAM" id="SSF54292">
    <property type="entry name" value="2Fe-2S ferredoxin-like"/>
    <property type="match status" value="1"/>
</dbReference>
<evidence type="ECO:0000256" key="2">
    <source>
        <dbReference type="ARBA" id="ARBA00022714"/>
    </source>
</evidence>
<evidence type="ECO:0000313" key="9">
    <source>
        <dbReference type="Proteomes" id="UP000295788"/>
    </source>
</evidence>
<comment type="similarity">
    <text evidence="1">Belongs to the adrenodoxin/putidaredoxin family.</text>
</comment>
<dbReference type="GO" id="GO:0051537">
    <property type="term" value="F:2 iron, 2 sulfur cluster binding"/>
    <property type="evidence" value="ECO:0007669"/>
    <property type="project" value="UniProtKB-KW"/>
</dbReference>
<evidence type="ECO:0000256" key="1">
    <source>
        <dbReference type="ARBA" id="ARBA00010914"/>
    </source>
</evidence>
<name>A0A4R3KK12_9BACI</name>
<accession>A0A4R3KK12</accession>
<dbReference type="CDD" id="cd00207">
    <property type="entry name" value="fer2"/>
    <property type="match status" value="1"/>
</dbReference>
<evidence type="ECO:0000256" key="6">
    <source>
        <dbReference type="ARBA" id="ARBA00034078"/>
    </source>
</evidence>
<dbReference type="GO" id="GO:0046872">
    <property type="term" value="F:metal ion binding"/>
    <property type="evidence" value="ECO:0007669"/>
    <property type="project" value="UniProtKB-KW"/>
</dbReference>
<dbReference type="Pfam" id="PF00111">
    <property type="entry name" value="Fer2"/>
    <property type="match status" value="1"/>
</dbReference>
<organism evidence="8 9">
    <name type="scientific">Tepidibacillus fermentans</name>
    <dbReference type="NCBI Taxonomy" id="1281767"/>
    <lineage>
        <taxon>Bacteria</taxon>
        <taxon>Bacillati</taxon>
        <taxon>Bacillota</taxon>
        <taxon>Bacilli</taxon>
        <taxon>Bacillales</taxon>
        <taxon>Bacillaceae</taxon>
        <taxon>Tepidibacillus</taxon>
    </lineage>
</organism>
<evidence type="ECO:0000259" key="7">
    <source>
        <dbReference type="PROSITE" id="PS51085"/>
    </source>
</evidence>
<keyword evidence="5" id="KW-0411">Iron-sulfur</keyword>
<dbReference type="PANTHER" id="PTHR23426">
    <property type="entry name" value="FERREDOXIN/ADRENODOXIN"/>
    <property type="match status" value="1"/>
</dbReference>
<dbReference type="InterPro" id="IPR001055">
    <property type="entry name" value="Adrenodoxin-like"/>
</dbReference>
<dbReference type="EMBL" id="SMAB01000002">
    <property type="protein sequence ID" value="TCS84131.1"/>
    <property type="molecule type" value="Genomic_DNA"/>
</dbReference>
<evidence type="ECO:0000256" key="3">
    <source>
        <dbReference type="ARBA" id="ARBA00022723"/>
    </source>
</evidence>
<dbReference type="InterPro" id="IPR012675">
    <property type="entry name" value="Beta-grasp_dom_sf"/>
</dbReference>
<dbReference type="Proteomes" id="UP000295788">
    <property type="component" value="Unassembled WGS sequence"/>
</dbReference>
<protein>
    <submittedName>
        <fullName evidence="8">2Fe-2S ferredoxin</fullName>
    </submittedName>
</protein>
<dbReference type="InterPro" id="IPR001041">
    <property type="entry name" value="2Fe-2S_ferredoxin-type"/>
</dbReference>
<dbReference type="GO" id="GO:0140647">
    <property type="term" value="P:P450-containing electron transport chain"/>
    <property type="evidence" value="ECO:0007669"/>
    <property type="project" value="InterPro"/>
</dbReference>
<evidence type="ECO:0000256" key="5">
    <source>
        <dbReference type="ARBA" id="ARBA00023014"/>
    </source>
</evidence>
<dbReference type="AlphaFoldDB" id="A0A4R3KK12"/>
<dbReference type="PROSITE" id="PS51085">
    <property type="entry name" value="2FE2S_FER_2"/>
    <property type="match status" value="1"/>
</dbReference>
<sequence>MSETIIFFHDYKKIEIKPGITILKAAIRANVHLAHKCGGRGACLTCKVKVDDPTAVSPPTNSERQKLGSALLQQGMRLGCQAKIIKSLKVEIPEDPLKAVIRKQLAKQKEDQENF</sequence>
<evidence type="ECO:0000256" key="4">
    <source>
        <dbReference type="ARBA" id="ARBA00023004"/>
    </source>
</evidence>
<keyword evidence="4" id="KW-0408">Iron</keyword>
<keyword evidence="2" id="KW-0001">2Fe-2S</keyword>
<dbReference type="Gene3D" id="3.10.20.30">
    <property type="match status" value="1"/>
</dbReference>
<proteinExistence type="inferred from homology"/>
<keyword evidence="9" id="KW-1185">Reference proteome</keyword>